<organism evidence="1">
    <name type="scientific">Solanum chacoense</name>
    <name type="common">Chaco potato</name>
    <dbReference type="NCBI Taxonomy" id="4108"/>
    <lineage>
        <taxon>Eukaryota</taxon>
        <taxon>Viridiplantae</taxon>
        <taxon>Streptophyta</taxon>
        <taxon>Embryophyta</taxon>
        <taxon>Tracheophyta</taxon>
        <taxon>Spermatophyta</taxon>
        <taxon>Magnoliopsida</taxon>
        <taxon>eudicotyledons</taxon>
        <taxon>Gunneridae</taxon>
        <taxon>Pentapetalae</taxon>
        <taxon>asterids</taxon>
        <taxon>lamiids</taxon>
        <taxon>Solanales</taxon>
        <taxon>Solanaceae</taxon>
        <taxon>Solanoideae</taxon>
        <taxon>Solaneae</taxon>
        <taxon>Solanum</taxon>
    </lineage>
</organism>
<evidence type="ECO:0000313" key="1">
    <source>
        <dbReference type="EMBL" id="JAP18279.1"/>
    </source>
</evidence>
<name>A0A0V0HDY1_SOLCH</name>
<dbReference type="EMBL" id="GEDG01021471">
    <property type="protein sequence ID" value="JAP18279.1"/>
    <property type="molecule type" value="Transcribed_RNA"/>
</dbReference>
<sequence>MDPGCSDHSPLTIRLADEPQRPPRPFRFYNCLADHYDFNKIVDVAWQEHTTADTILGRTWQKVQHVRRGFKQLDTGEYKKVGAKVKCLRELLTQIQAQMRDHNQYSVLAEHEREIRRQLEKWLNVEESIMSQKSRIQWLALGDSNTAFFHASLKCSYAQNSIHKLINGHGDLCIDPMTLKLKIFISTKICNSYLQ</sequence>
<accession>A0A0V0HDY1</accession>
<dbReference type="AlphaFoldDB" id="A0A0V0HDY1"/>
<protein>
    <submittedName>
        <fullName evidence="1">Putative ovule protein</fullName>
    </submittedName>
</protein>
<proteinExistence type="predicted"/>
<reference evidence="1" key="1">
    <citation type="submission" date="2015-12" db="EMBL/GenBank/DDBJ databases">
        <title>Gene expression during late stages of embryo sac development: a critical building block for successful pollen-pistil interactions.</title>
        <authorList>
            <person name="Liu Y."/>
            <person name="Joly V."/>
            <person name="Sabar M."/>
            <person name="Matton D.P."/>
        </authorList>
    </citation>
    <scope>NUCLEOTIDE SEQUENCE</scope>
</reference>